<gene>
    <name evidence="2" type="ORF">F8S09_10520</name>
</gene>
<organism evidence="2 3">
    <name type="scientific">Deinococcus terrestris</name>
    <dbReference type="NCBI Taxonomy" id="2651870"/>
    <lineage>
        <taxon>Bacteria</taxon>
        <taxon>Thermotogati</taxon>
        <taxon>Deinococcota</taxon>
        <taxon>Deinococci</taxon>
        <taxon>Deinococcales</taxon>
        <taxon>Deinococcaceae</taxon>
        <taxon>Deinococcus</taxon>
    </lineage>
</organism>
<accession>A0A7X1TS65</accession>
<evidence type="ECO:0000313" key="2">
    <source>
        <dbReference type="EMBL" id="MPY67121.1"/>
    </source>
</evidence>
<sequence>MSPFPADPAHRALALAAADEAEQVLPLFEAACPTDSRPREAIEAARAWARGEITVPVARAAAFAAHAAAREGPGEAAKAAARAAGHAAATAHVPAHAPHAAAYARRAAELSAAASVPPRRG</sequence>
<evidence type="ECO:0000259" key="1">
    <source>
        <dbReference type="Pfam" id="PF21805"/>
    </source>
</evidence>
<keyword evidence="3" id="KW-1185">Reference proteome</keyword>
<name>A0A7X1TS65_9DEIO</name>
<dbReference type="Proteomes" id="UP000484842">
    <property type="component" value="Unassembled WGS sequence"/>
</dbReference>
<dbReference type="Pfam" id="PF21805">
    <property type="entry name" value="Imm5_like"/>
    <property type="match status" value="1"/>
</dbReference>
<proteinExistence type="predicted"/>
<evidence type="ECO:0000313" key="3">
    <source>
        <dbReference type="Proteomes" id="UP000484842"/>
    </source>
</evidence>
<reference evidence="2 3" key="1">
    <citation type="submission" date="2019-10" db="EMBL/GenBank/DDBJ databases">
        <title>Deinococcus sp. isolated from soil.</title>
        <authorList>
            <person name="Li Y."/>
            <person name="Wang J."/>
        </authorList>
    </citation>
    <scope>NUCLEOTIDE SEQUENCE [LARGE SCALE GENOMIC DNA]</scope>
    <source>
        <strain evidence="2 3">SDU3-2</strain>
    </source>
</reference>
<feature type="domain" description="Imm-5-like" evidence="1">
    <location>
        <begin position="9"/>
        <end position="112"/>
    </location>
</feature>
<protein>
    <recommendedName>
        <fullName evidence="1">Imm-5-like domain-containing protein</fullName>
    </recommendedName>
</protein>
<dbReference type="InterPro" id="IPR048667">
    <property type="entry name" value="Imm5-like"/>
</dbReference>
<dbReference type="AlphaFoldDB" id="A0A7X1TS65"/>
<comment type="caution">
    <text evidence="2">The sequence shown here is derived from an EMBL/GenBank/DDBJ whole genome shotgun (WGS) entry which is preliminary data.</text>
</comment>
<dbReference type="RefSeq" id="WP_152871438.1">
    <property type="nucleotide sequence ID" value="NZ_WBSL01000004.1"/>
</dbReference>
<dbReference type="EMBL" id="WBSL01000004">
    <property type="protein sequence ID" value="MPY67121.1"/>
    <property type="molecule type" value="Genomic_DNA"/>
</dbReference>